<keyword evidence="8" id="KW-1185">Reference proteome</keyword>
<sequence>MPSDGVSAHISTENIVVSTIVTVIGISGLLSNGAVIISVLFNSQMRNSFGVLCLSHAVANIGVMLICIFWLTPTTIMATVVTDESFGKVMGQLNIMFWDVSVYSHLTISLNRVVAIIFPYHASELLSTRNTFIAVAVDNLDKMISRSPHNMTNEAKRTRKMVMFSTCLTAVALSMQSRLSTVNGAVQVSVHRDKANRE</sequence>
<dbReference type="CDD" id="cd00637">
    <property type="entry name" value="7tm_classA_rhodopsin-like"/>
    <property type="match status" value="1"/>
</dbReference>
<keyword evidence="4 5" id="KW-0472">Membrane</keyword>
<reference evidence="7 8" key="1">
    <citation type="submission" date="2023-08" db="EMBL/GenBank/DDBJ databases">
        <title>A Necator americanus chromosomal reference genome.</title>
        <authorList>
            <person name="Ilik V."/>
            <person name="Petrzelkova K.J."/>
            <person name="Pardy F."/>
            <person name="Fuh T."/>
            <person name="Niatou-Singa F.S."/>
            <person name="Gouil Q."/>
            <person name="Baker L."/>
            <person name="Ritchie M.E."/>
            <person name="Jex A.R."/>
            <person name="Gazzola D."/>
            <person name="Li H."/>
            <person name="Toshio Fujiwara R."/>
            <person name="Zhan B."/>
            <person name="Aroian R.V."/>
            <person name="Pafco B."/>
            <person name="Schwarz E.M."/>
        </authorList>
    </citation>
    <scope>NUCLEOTIDE SEQUENCE [LARGE SCALE GENOMIC DNA]</scope>
    <source>
        <strain evidence="7 8">Aroian</strain>
        <tissue evidence="7">Whole animal</tissue>
    </source>
</reference>
<dbReference type="PANTHER" id="PTHR23017:SF3">
    <property type="entry name" value="G-PROTEIN COUPLED RECEPTORS FAMILY 1 PROFILE DOMAIN-CONTAINING PROTEIN"/>
    <property type="match status" value="1"/>
</dbReference>
<proteinExistence type="predicted"/>
<comment type="subcellular location">
    <subcellularLocation>
        <location evidence="1">Membrane</location>
    </subcellularLocation>
</comment>
<dbReference type="InterPro" id="IPR019430">
    <property type="entry name" value="7TM_GPCR_serpentine_rcpt_Srx"/>
</dbReference>
<evidence type="ECO:0000256" key="1">
    <source>
        <dbReference type="ARBA" id="ARBA00004370"/>
    </source>
</evidence>
<dbReference type="PROSITE" id="PS50262">
    <property type="entry name" value="G_PROTEIN_RECEP_F1_2"/>
    <property type="match status" value="1"/>
</dbReference>
<feature type="transmembrane region" description="Helical" evidence="5">
    <location>
        <begin position="48"/>
        <end position="71"/>
    </location>
</feature>
<comment type="caution">
    <text evidence="7">The sequence shown here is derived from an EMBL/GenBank/DDBJ whole genome shotgun (WGS) entry which is preliminary data.</text>
</comment>
<evidence type="ECO:0000313" key="8">
    <source>
        <dbReference type="Proteomes" id="UP001303046"/>
    </source>
</evidence>
<organism evidence="7 8">
    <name type="scientific">Necator americanus</name>
    <name type="common">Human hookworm</name>
    <dbReference type="NCBI Taxonomy" id="51031"/>
    <lineage>
        <taxon>Eukaryota</taxon>
        <taxon>Metazoa</taxon>
        <taxon>Ecdysozoa</taxon>
        <taxon>Nematoda</taxon>
        <taxon>Chromadorea</taxon>
        <taxon>Rhabditida</taxon>
        <taxon>Rhabditina</taxon>
        <taxon>Rhabditomorpha</taxon>
        <taxon>Strongyloidea</taxon>
        <taxon>Ancylostomatidae</taxon>
        <taxon>Bunostominae</taxon>
        <taxon>Necator</taxon>
    </lineage>
</organism>
<dbReference type="Pfam" id="PF10328">
    <property type="entry name" value="7TM_GPCR_Srx"/>
    <property type="match status" value="1"/>
</dbReference>
<protein>
    <recommendedName>
        <fullName evidence="6">G-protein coupled receptors family 1 profile domain-containing protein</fullName>
    </recommendedName>
</protein>
<gene>
    <name evidence="7" type="primary">Necator_chrIV.g14809</name>
    <name evidence="7" type="ORF">RB195_001514</name>
</gene>
<feature type="transmembrane region" description="Helical" evidence="5">
    <location>
        <begin position="15"/>
        <end position="41"/>
    </location>
</feature>
<dbReference type="InterPro" id="IPR017452">
    <property type="entry name" value="GPCR_Rhodpsn_7TM"/>
</dbReference>
<evidence type="ECO:0000256" key="2">
    <source>
        <dbReference type="ARBA" id="ARBA00022692"/>
    </source>
</evidence>
<accession>A0ABR1DEN6</accession>
<evidence type="ECO:0000313" key="7">
    <source>
        <dbReference type="EMBL" id="KAK6748942.1"/>
    </source>
</evidence>
<evidence type="ECO:0000259" key="6">
    <source>
        <dbReference type="PROSITE" id="PS50262"/>
    </source>
</evidence>
<keyword evidence="2 5" id="KW-0812">Transmembrane</keyword>
<name>A0ABR1DEN6_NECAM</name>
<dbReference type="PANTHER" id="PTHR23017">
    <property type="entry name" value="SERPENTINE RECEPTOR, CLASS X"/>
    <property type="match status" value="1"/>
</dbReference>
<evidence type="ECO:0000256" key="3">
    <source>
        <dbReference type="ARBA" id="ARBA00022989"/>
    </source>
</evidence>
<evidence type="ECO:0000256" key="5">
    <source>
        <dbReference type="SAM" id="Phobius"/>
    </source>
</evidence>
<dbReference type="Proteomes" id="UP001303046">
    <property type="component" value="Unassembled WGS sequence"/>
</dbReference>
<feature type="domain" description="G-protein coupled receptors family 1 profile" evidence="6">
    <location>
        <begin position="31"/>
        <end position="137"/>
    </location>
</feature>
<keyword evidence="3 5" id="KW-1133">Transmembrane helix</keyword>
<dbReference type="SUPFAM" id="SSF81321">
    <property type="entry name" value="Family A G protein-coupled receptor-like"/>
    <property type="match status" value="1"/>
</dbReference>
<dbReference type="EMBL" id="JAVFWL010000004">
    <property type="protein sequence ID" value="KAK6748942.1"/>
    <property type="molecule type" value="Genomic_DNA"/>
</dbReference>
<evidence type="ECO:0000256" key="4">
    <source>
        <dbReference type="ARBA" id="ARBA00023136"/>
    </source>
</evidence>
<dbReference type="Gene3D" id="1.20.1070.10">
    <property type="entry name" value="Rhodopsin 7-helix transmembrane proteins"/>
    <property type="match status" value="1"/>
</dbReference>